<reference evidence="6 7" key="1">
    <citation type="submission" date="2022-04" db="EMBL/GenBank/DDBJ databases">
        <title>Halobacillus sp. isolated from saltern.</title>
        <authorList>
            <person name="Won M."/>
            <person name="Lee C.-M."/>
            <person name="Woen H.-Y."/>
            <person name="Kwon S.-W."/>
        </authorList>
    </citation>
    <scope>NUCLEOTIDE SEQUENCE [LARGE SCALE GENOMIC DNA]</scope>
    <source>
        <strain evidence="6 7">SSBR10-3</strain>
    </source>
</reference>
<dbReference type="PANTHER" id="PTHR30136:SF24">
    <property type="entry name" value="HTH-TYPE TRANSCRIPTIONAL REPRESSOR ALLR"/>
    <property type="match status" value="1"/>
</dbReference>
<gene>
    <name evidence="6" type="ORF">MUN89_20955</name>
</gene>
<dbReference type="InterPro" id="IPR050707">
    <property type="entry name" value="HTH_MetabolicPath_Reg"/>
</dbReference>
<keyword evidence="7" id="KW-1185">Reference proteome</keyword>
<name>A0ABY4EIG8_9BACI</name>
<dbReference type="InterPro" id="IPR036390">
    <property type="entry name" value="WH_DNA-bd_sf"/>
</dbReference>
<feature type="domain" description="HTH iclR-type" evidence="4">
    <location>
        <begin position="29"/>
        <end position="91"/>
    </location>
</feature>
<evidence type="ECO:0000313" key="6">
    <source>
        <dbReference type="EMBL" id="UOQ44286.1"/>
    </source>
</evidence>
<dbReference type="Pfam" id="PF09339">
    <property type="entry name" value="HTH_IclR"/>
    <property type="match status" value="1"/>
</dbReference>
<evidence type="ECO:0000256" key="3">
    <source>
        <dbReference type="ARBA" id="ARBA00023163"/>
    </source>
</evidence>
<evidence type="ECO:0000259" key="4">
    <source>
        <dbReference type="PROSITE" id="PS51077"/>
    </source>
</evidence>
<protein>
    <submittedName>
        <fullName evidence="6">IclR family transcriptional regulator</fullName>
    </submittedName>
</protein>
<keyword evidence="2" id="KW-0238">DNA-binding</keyword>
<organism evidence="6 7">
    <name type="scientific">Halobacillus salinarum</name>
    <dbReference type="NCBI Taxonomy" id="2932257"/>
    <lineage>
        <taxon>Bacteria</taxon>
        <taxon>Bacillati</taxon>
        <taxon>Bacillota</taxon>
        <taxon>Bacilli</taxon>
        <taxon>Bacillales</taxon>
        <taxon>Bacillaceae</taxon>
        <taxon>Halobacillus</taxon>
    </lineage>
</organism>
<dbReference type="SMART" id="SM00346">
    <property type="entry name" value="HTH_ICLR"/>
    <property type="match status" value="1"/>
</dbReference>
<dbReference type="Gene3D" id="1.10.10.10">
    <property type="entry name" value="Winged helix-like DNA-binding domain superfamily/Winged helix DNA-binding domain"/>
    <property type="match status" value="1"/>
</dbReference>
<sequence>MKFLTKSRIIVHRILIMIQRKGQLGLSTNKSLERCLILINKLADYPKGLGITELSHHLDIPTTTVHRIVSTLLNFNMVKKDINTGKVLLGMHMVYLASKIIDSIDLRESARPYLEDLRDKTNEVIHLCVRENEEVVYIDKVESNQKVKIASKIGYRANLHCTGVGKALLTGLEDEEVRKILKNKGMTKYTETTIIDPEQMIKHLHEIKNKGYAIDNLEHEADIRCVAAPILDYTNKVIAAISIAGPETRVTNQKIEQELAPLIKETALSISKSLGYIK</sequence>
<dbReference type="PROSITE" id="PS51077">
    <property type="entry name" value="HTH_ICLR"/>
    <property type="match status" value="1"/>
</dbReference>
<dbReference type="SUPFAM" id="SSF55781">
    <property type="entry name" value="GAF domain-like"/>
    <property type="match status" value="1"/>
</dbReference>
<dbReference type="PANTHER" id="PTHR30136">
    <property type="entry name" value="HELIX-TURN-HELIX TRANSCRIPTIONAL REGULATOR, ICLR FAMILY"/>
    <property type="match status" value="1"/>
</dbReference>
<dbReference type="Proteomes" id="UP000831787">
    <property type="component" value="Chromosome"/>
</dbReference>
<evidence type="ECO:0000256" key="2">
    <source>
        <dbReference type="ARBA" id="ARBA00023125"/>
    </source>
</evidence>
<evidence type="ECO:0000313" key="7">
    <source>
        <dbReference type="Proteomes" id="UP000831787"/>
    </source>
</evidence>
<dbReference type="InterPro" id="IPR036388">
    <property type="entry name" value="WH-like_DNA-bd_sf"/>
</dbReference>
<dbReference type="InterPro" id="IPR014757">
    <property type="entry name" value="Tscrpt_reg_IclR_C"/>
</dbReference>
<dbReference type="EMBL" id="CP095073">
    <property type="protein sequence ID" value="UOQ44286.1"/>
    <property type="molecule type" value="Genomic_DNA"/>
</dbReference>
<feature type="domain" description="IclR-ED" evidence="5">
    <location>
        <begin position="92"/>
        <end position="276"/>
    </location>
</feature>
<dbReference type="InterPro" id="IPR029016">
    <property type="entry name" value="GAF-like_dom_sf"/>
</dbReference>
<keyword evidence="1" id="KW-0805">Transcription regulation</keyword>
<dbReference type="Pfam" id="PF01614">
    <property type="entry name" value="IclR_C"/>
    <property type="match status" value="1"/>
</dbReference>
<proteinExistence type="predicted"/>
<dbReference type="PROSITE" id="PS51078">
    <property type="entry name" value="ICLR_ED"/>
    <property type="match status" value="1"/>
</dbReference>
<evidence type="ECO:0000256" key="1">
    <source>
        <dbReference type="ARBA" id="ARBA00023015"/>
    </source>
</evidence>
<dbReference type="Gene3D" id="3.30.450.40">
    <property type="match status" value="1"/>
</dbReference>
<dbReference type="SUPFAM" id="SSF46785">
    <property type="entry name" value="Winged helix' DNA-binding domain"/>
    <property type="match status" value="1"/>
</dbReference>
<dbReference type="InterPro" id="IPR005471">
    <property type="entry name" value="Tscrpt_reg_IclR_N"/>
</dbReference>
<dbReference type="RefSeq" id="WP_244710123.1">
    <property type="nucleotide sequence ID" value="NZ_CP095073.1"/>
</dbReference>
<accession>A0ABY4EIG8</accession>
<keyword evidence="3" id="KW-0804">Transcription</keyword>
<evidence type="ECO:0000259" key="5">
    <source>
        <dbReference type="PROSITE" id="PS51078"/>
    </source>
</evidence>